<evidence type="ECO:0000256" key="9">
    <source>
        <dbReference type="ARBA" id="ARBA00022909"/>
    </source>
</evidence>
<keyword evidence="5" id="KW-0808">Transferase</keyword>
<evidence type="ECO:0000256" key="7">
    <source>
        <dbReference type="ARBA" id="ARBA00022777"/>
    </source>
</evidence>
<dbReference type="EC" id="2.7.6.3" evidence="3"/>
<proteinExistence type="inferred from homology"/>
<evidence type="ECO:0000256" key="8">
    <source>
        <dbReference type="ARBA" id="ARBA00022840"/>
    </source>
</evidence>
<sequence length="159" mass="18251">MKSKVTLILGGNRGDRELLLNAAVKSITDRNTLLLNSSVYETEAWGGIAEGPFLNQVIQVKSSFDPMTFLGFIQKIEIDLGRRRDEHWGDRTMDIDVLFWNDRIIDTPELKIPHPYMFQRKFVLVPLAEILPEFVHPVLGKSTLELLKECQDQSEVRKV</sequence>
<dbReference type="NCBIfam" id="TIGR01498">
    <property type="entry name" value="folK"/>
    <property type="match status" value="1"/>
</dbReference>
<accession>A0A1N6H0M9</accession>
<keyword evidence="6" id="KW-0547">Nucleotide-binding</keyword>
<dbReference type="Proteomes" id="UP000185221">
    <property type="component" value="Unassembled WGS sequence"/>
</dbReference>
<keyword evidence="7 14" id="KW-0418">Kinase</keyword>
<evidence type="ECO:0000256" key="12">
    <source>
        <dbReference type="ARBA" id="ARBA00033413"/>
    </source>
</evidence>
<dbReference type="PANTHER" id="PTHR43071">
    <property type="entry name" value="2-AMINO-4-HYDROXY-6-HYDROXYMETHYLDIHYDROPTERIDINE PYROPHOSPHOKINASE"/>
    <property type="match status" value="1"/>
</dbReference>
<evidence type="ECO:0000313" key="14">
    <source>
        <dbReference type="EMBL" id="SIO13368.1"/>
    </source>
</evidence>
<evidence type="ECO:0000256" key="5">
    <source>
        <dbReference type="ARBA" id="ARBA00022679"/>
    </source>
</evidence>
<dbReference type="SUPFAM" id="SSF55083">
    <property type="entry name" value="6-hydroxymethyl-7,8-dihydropterin pyrophosphokinase, HPPK"/>
    <property type="match status" value="1"/>
</dbReference>
<dbReference type="GO" id="GO:0016301">
    <property type="term" value="F:kinase activity"/>
    <property type="evidence" value="ECO:0007669"/>
    <property type="project" value="UniProtKB-KW"/>
</dbReference>
<dbReference type="InterPro" id="IPR000550">
    <property type="entry name" value="Hppk"/>
</dbReference>
<evidence type="ECO:0000256" key="11">
    <source>
        <dbReference type="ARBA" id="ARBA00029766"/>
    </source>
</evidence>
<reference evidence="15" key="1">
    <citation type="submission" date="2016-11" db="EMBL/GenBank/DDBJ databases">
        <authorList>
            <person name="Varghese N."/>
            <person name="Submissions S."/>
        </authorList>
    </citation>
    <scope>NUCLEOTIDE SEQUENCE [LARGE SCALE GENOMIC DNA]</scope>
    <source>
        <strain evidence="15">DSM 15292</strain>
    </source>
</reference>
<dbReference type="InterPro" id="IPR035907">
    <property type="entry name" value="Hppk_sf"/>
</dbReference>
<evidence type="ECO:0000256" key="6">
    <source>
        <dbReference type="ARBA" id="ARBA00022741"/>
    </source>
</evidence>
<evidence type="ECO:0000256" key="2">
    <source>
        <dbReference type="ARBA" id="ARBA00005810"/>
    </source>
</evidence>
<dbReference type="Pfam" id="PF01288">
    <property type="entry name" value="HPPK"/>
    <property type="match status" value="1"/>
</dbReference>
<dbReference type="PANTHER" id="PTHR43071:SF1">
    <property type="entry name" value="2-AMINO-4-HYDROXY-6-HYDROXYMETHYLDIHYDROPTERIDINE PYROPHOSPHOKINASE"/>
    <property type="match status" value="1"/>
</dbReference>
<dbReference type="GO" id="GO:0005524">
    <property type="term" value="F:ATP binding"/>
    <property type="evidence" value="ECO:0007669"/>
    <property type="project" value="UniProtKB-KW"/>
</dbReference>
<evidence type="ECO:0000259" key="13">
    <source>
        <dbReference type="Pfam" id="PF01288"/>
    </source>
</evidence>
<keyword evidence="9" id="KW-0289">Folate biosynthesis</keyword>
<comment type="function">
    <text evidence="10">Catalyzes the transfer of pyrophosphate from adenosine triphosphate (ATP) to 6-hydroxymethyl-7,8-dihydropterin, an enzymatic step in folate biosynthesis pathway.</text>
</comment>
<dbReference type="Gene3D" id="3.30.70.560">
    <property type="entry name" value="7,8-Dihydro-6-hydroxymethylpterin-pyrophosphokinase HPPK"/>
    <property type="match status" value="1"/>
</dbReference>
<evidence type="ECO:0000256" key="10">
    <source>
        <dbReference type="ARBA" id="ARBA00029409"/>
    </source>
</evidence>
<dbReference type="OrthoDB" id="9808041at2"/>
<dbReference type="RefSeq" id="WP_074226247.1">
    <property type="nucleotide sequence ID" value="NZ_FSRC01000003.1"/>
</dbReference>
<keyword evidence="8" id="KW-0067">ATP-binding</keyword>
<dbReference type="AlphaFoldDB" id="A0A1N6H0M9"/>
<evidence type="ECO:0000313" key="15">
    <source>
        <dbReference type="Proteomes" id="UP000185221"/>
    </source>
</evidence>
<evidence type="ECO:0000256" key="1">
    <source>
        <dbReference type="ARBA" id="ARBA00005051"/>
    </source>
</evidence>
<dbReference type="CDD" id="cd00483">
    <property type="entry name" value="HPPK"/>
    <property type="match status" value="1"/>
</dbReference>
<dbReference type="EMBL" id="FSRC01000003">
    <property type="protein sequence ID" value="SIO13368.1"/>
    <property type="molecule type" value="Genomic_DNA"/>
</dbReference>
<dbReference type="UniPathway" id="UPA00077">
    <property type="reaction ID" value="UER00155"/>
</dbReference>
<evidence type="ECO:0000256" key="3">
    <source>
        <dbReference type="ARBA" id="ARBA00013253"/>
    </source>
</evidence>
<organism evidence="14 15">
    <name type="scientific">Algoriphagus halophilus</name>
    <dbReference type="NCBI Taxonomy" id="226505"/>
    <lineage>
        <taxon>Bacteria</taxon>
        <taxon>Pseudomonadati</taxon>
        <taxon>Bacteroidota</taxon>
        <taxon>Cytophagia</taxon>
        <taxon>Cytophagales</taxon>
        <taxon>Cyclobacteriaceae</taxon>
        <taxon>Algoriphagus</taxon>
    </lineage>
</organism>
<comment type="pathway">
    <text evidence="1">Cofactor biosynthesis; tetrahydrofolate biosynthesis; 2-amino-4-hydroxy-6-hydroxymethyl-7,8-dihydropteridine diphosphate from 7,8-dihydroneopterin triphosphate: step 4/4.</text>
</comment>
<dbReference type="GO" id="GO:0003848">
    <property type="term" value="F:2-amino-4-hydroxy-6-hydroxymethyldihydropteridine diphosphokinase activity"/>
    <property type="evidence" value="ECO:0007669"/>
    <property type="project" value="UniProtKB-EC"/>
</dbReference>
<protein>
    <recommendedName>
        <fullName evidence="4">2-amino-4-hydroxy-6-hydroxymethyldihydropteridine pyrophosphokinase</fullName>
        <ecNumber evidence="3">2.7.6.3</ecNumber>
    </recommendedName>
    <alternativeName>
        <fullName evidence="11">6-hydroxymethyl-7,8-dihydropterin pyrophosphokinase</fullName>
    </alternativeName>
    <alternativeName>
        <fullName evidence="12">7,8-dihydro-6-hydroxymethylpterin-pyrophosphokinase</fullName>
    </alternativeName>
</protein>
<dbReference type="STRING" id="226505.SAMN05444394_3451"/>
<dbReference type="GO" id="GO:0046654">
    <property type="term" value="P:tetrahydrofolate biosynthetic process"/>
    <property type="evidence" value="ECO:0007669"/>
    <property type="project" value="UniProtKB-UniPathway"/>
</dbReference>
<evidence type="ECO:0000256" key="4">
    <source>
        <dbReference type="ARBA" id="ARBA00016218"/>
    </source>
</evidence>
<name>A0A1N6H0M9_9BACT</name>
<keyword evidence="15" id="KW-1185">Reference proteome</keyword>
<comment type="similarity">
    <text evidence="2">Belongs to the HPPK family.</text>
</comment>
<dbReference type="GO" id="GO:0046656">
    <property type="term" value="P:folic acid biosynthetic process"/>
    <property type="evidence" value="ECO:0007669"/>
    <property type="project" value="UniProtKB-KW"/>
</dbReference>
<gene>
    <name evidence="14" type="ORF">SAMN05444394_3451</name>
</gene>
<feature type="domain" description="7,8-dihydro-6-hydroxymethylpterin-pyrophosphokinase" evidence="13">
    <location>
        <begin position="7"/>
        <end position="132"/>
    </location>
</feature>